<reference evidence="4 5" key="1">
    <citation type="submission" date="2024-07" db="EMBL/GenBank/DDBJ databases">
        <authorList>
            <person name="Yun M."/>
        </authorList>
    </citation>
    <scope>NUCLEOTIDE SEQUENCE [LARGE SCALE GENOMIC DNA]</scope>
    <source>
        <strain evidence="4 5">MS01</strain>
    </source>
</reference>
<feature type="transmembrane region" description="Helical" evidence="2">
    <location>
        <begin position="59"/>
        <end position="83"/>
    </location>
</feature>
<evidence type="ECO:0000259" key="3">
    <source>
        <dbReference type="Pfam" id="PF02517"/>
    </source>
</evidence>
<comment type="similarity">
    <text evidence="1">Belongs to the UPF0177 family.</text>
</comment>
<gene>
    <name evidence="4" type="ORF">AB3K24_00415</name>
</gene>
<proteinExistence type="inferred from homology"/>
<feature type="domain" description="CAAX prenyl protease 2/Lysostaphin resistance protein A-like" evidence="3">
    <location>
        <begin position="65"/>
        <end position="153"/>
    </location>
</feature>
<sequence>MIKRSDIIFERVNIQKLIFVMMMIISTLLIMNYGIPAIFSNNQSSGINEKNIDILLNGSIGWLPVLLFKFSLVVLGPVIEEIYFRGIMFEEAQTLGKFVQIVWPTVIFSAIHFPLTLEQWVTYSVAGGMLMLVRVLTKRLQYSIIFHILHNFIVLVS</sequence>
<dbReference type="RefSeq" id="WP_367973122.1">
    <property type="nucleotide sequence ID" value="NZ_JBFPEQ010000001.1"/>
</dbReference>
<evidence type="ECO:0000313" key="4">
    <source>
        <dbReference type="EMBL" id="MEX0379826.1"/>
    </source>
</evidence>
<evidence type="ECO:0000313" key="5">
    <source>
        <dbReference type="Proteomes" id="UP001556617"/>
    </source>
</evidence>
<keyword evidence="2" id="KW-0812">Transmembrane</keyword>
<dbReference type="InterPro" id="IPR003675">
    <property type="entry name" value="Rce1/LyrA-like_dom"/>
</dbReference>
<comment type="caution">
    <text evidence="4">The sequence shown here is derived from an EMBL/GenBank/DDBJ whole genome shotgun (WGS) entry which is preliminary data.</text>
</comment>
<dbReference type="EMBL" id="JBFPER010000001">
    <property type="protein sequence ID" value="MEX0379826.1"/>
    <property type="molecule type" value="Genomic_DNA"/>
</dbReference>
<keyword evidence="5" id="KW-1185">Reference proteome</keyword>
<accession>A0ABV3S0H6</accession>
<dbReference type="Pfam" id="PF02517">
    <property type="entry name" value="Rce1-like"/>
    <property type="match status" value="1"/>
</dbReference>
<evidence type="ECO:0000256" key="2">
    <source>
        <dbReference type="SAM" id="Phobius"/>
    </source>
</evidence>
<protein>
    <submittedName>
        <fullName evidence="4">Lysostaphin resistance A-like protein</fullName>
    </submittedName>
</protein>
<dbReference type="Proteomes" id="UP001556617">
    <property type="component" value="Unassembled WGS sequence"/>
</dbReference>
<keyword evidence="2" id="KW-1133">Transmembrane helix</keyword>
<keyword evidence="2" id="KW-0472">Membrane</keyword>
<name>A0ABV3S0H6_9LACO</name>
<evidence type="ECO:0000256" key="1">
    <source>
        <dbReference type="ARBA" id="ARBA00009067"/>
    </source>
</evidence>
<feature type="transmembrane region" description="Helical" evidence="2">
    <location>
        <begin position="20"/>
        <end position="39"/>
    </location>
</feature>
<organism evidence="4 5">
    <name type="scientific">Leuconostoc aquikimchii</name>
    <dbReference type="NCBI Taxonomy" id="3236804"/>
    <lineage>
        <taxon>Bacteria</taxon>
        <taxon>Bacillati</taxon>
        <taxon>Bacillota</taxon>
        <taxon>Bacilli</taxon>
        <taxon>Lactobacillales</taxon>
        <taxon>Lactobacillaceae</taxon>
        <taxon>Leuconostoc</taxon>
    </lineage>
</organism>